<feature type="non-terminal residue" evidence="4">
    <location>
        <position position="155"/>
    </location>
</feature>
<keyword evidence="2" id="KW-0067">ATP-binding</keyword>
<evidence type="ECO:0000259" key="3">
    <source>
        <dbReference type="PROSITE" id="PS50011"/>
    </source>
</evidence>
<feature type="domain" description="Protein kinase" evidence="3">
    <location>
        <begin position="1"/>
        <end position="155"/>
    </location>
</feature>
<dbReference type="InterPro" id="IPR008271">
    <property type="entry name" value="Ser/Thr_kinase_AS"/>
</dbReference>
<dbReference type="Pfam" id="PF00069">
    <property type="entry name" value="Pkinase"/>
    <property type="match status" value="1"/>
</dbReference>
<accession>A0A0C3M204</accession>
<proteinExistence type="predicted"/>
<dbReference type="OrthoDB" id="346907at2759"/>
<keyword evidence="5" id="KW-1185">Reference proteome</keyword>
<dbReference type="PROSITE" id="PS00108">
    <property type="entry name" value="PROTEIN_KINASE_ST"/>
    <property type="match status" value="1"/>
</dbReference>
<dbReference type="Gene3D" id="1.10.510.10">
    <property type="entry name" value="Transferase(Phosphotransferase) domain 1"/>
    <property type="match status" value="1"/>
</dbReference>
<feature type="non-terminal residue" evidence="4">
    <location>
        <position position="1"/>
    </location>
</feature>
<protein>
    <recommendedName>
        <fullName evidence="3">Protein kinase domain-containing protein</fullName>
    </recommendedName>
</protein>
<dbReference type="PANTHER" id="PTHR44329">
    <property type="entry name" value="SERINE/THREONINE-PROTEIN KINASE TNNI3K-RELATED"/>
    <property type="match status" value="1"/>
</dbReference>
<organism evidence="4 5">
    <name type="scientific">Tulasnella calospora MUT 4182</name>
    <dbReference type="NCBI Taxonomy" id="1051891"/>
    <lineage>
        <taxon>Eukaryota</taxon>
        <taxon>Fungi</taxon>
        <taxon>Dikarya</taxon>
        <taxon>Basidiomycota</taxon>
        <taxon>Agaricomycotina</taxon>
        <taxon>Agaricomycetes</taxon>
        <taxon>Cantharellales</taxon>
        <taxon>Tulasnellaceae</taxon>
        <taxon>Tulasnella</taxon>
    </lineage>
</organism>
<evidence type="ECO:0000256" key="1">
    <source>
        <dbReference type="ARBA" id="ARBA00022741"/>
    </source>
</evidence>
<keyword evidence="1" id="KW-0547">Nucleotide-binding</keyword>
<sequence>LARELKVWAALQHPHILPLEGFYLCDEYKTAVLISEYMGHGELKNYIANMKPSLEERLSLVRDLTSGLAYLHTRDAPIRHGDLKPGNVLVNSDRRALLADFGLSKALDTGPTGFTTGNDIRGTTRYSGPEILLLGKPAESLANDIWSWACLVLEV</sequence>
<dbReference type="SUPFAM" id="SSF56112">
    <property type="entry name" value="Protein kinase-like (PK-like)"/>
    <property type="match status" value="1"/>
</dbReference>
<dbReference type="Proteomes" id="UP000054248">
    <property type="component" value="Unassembled WGS sequence"/>
</dbReference>
<dbReference type="STRING" id="1051891.A0A0C3M204"/>
<dbReference type="GO" id="GO:0004674">
    <property type="term" value="F:protein serine/threonine kinase activity"/>
    <property type="evidence" value="ECO:0007669"/>
    <property type="project" value="TreeGrafter"/>
</dbReference>
<evidence type="ECO:0000313" key="5">
    <source>
        <dbReference type="Proteomes" id="UP000054248"/>
    </source>
</evidence>
<evidence type="ECO:0000256" key="2">
    <source>
        <dbReference type="ARBA" id="ARBA00022840"/>
    </source>
</evidence>
<gene>
    <name evidence="4" type="ORF">M407DRAFT_41188</name>
</gene>
<reference evidence="5" key="2">
    <citation type="submission" date="2015-01" db="EMBL/GenBank/DDBJ databases">
        <title>Evolutionary Origins and Diversification of the Mycorrhizal Mutualists.</title>
        <authorList>
            <consortium name="DOE Joint Genome Institute"/>
            <consortium name="Mycorrhizal Genomics Consortium"/>
            <person name="Kohler A."/>
            <person name="Kuo A."/>
            <person name="Nagy L.G."/>
            <person name="Floudas D."/>
            <person name="Copeland A."/>
            <person name="Barry K.W."/>
            <person name="Cichocki N."/>
            <person name="Veneault-Fourrey C."/>
            <person name="LaButti K."/>
            <person name="Lindquist E.A."/>
            <person name="Lipzen A."/>
            <person name="Lundell T."/>
            <person name="Morin E."/>
            <person name="Murat C."/>
            <person name="Riley R."/>
            <person name="Ohm R."/>
            <person name="Sun H."/>
            <person name="Tunlid A."/>
            <person name="Henrissat B."/>
            <person name="Grigoriev I.V."/>
            <person name="Hibbett D.S."/>
            <person name="Martin F."/>
        </authorList>
    </citation>
    <scope>NUCLEOTIDE SEQUENCE [LARGE SCALE GENOMIC DNA]</scope>
    <source>
        <strain evidence="5">MUT 4182</strain>
    </source>
</reference>
<dbReference type="PROSITE" id="PS50011">
    <property type="entry name" value="PROTEIN_KINASE_DOM"/>
    <property type="match status" value="1"/>
</dbReference>
<evidence type="ECO:0000313" key="4">
    <source>
        <dbReference type="EMBL" id="KIO27747.1"/>
    </source>
</evidence>
<dbReference type="AlphaFoldDB" id="A0A0C3M204"/>
<dbReference type="InterPro" id="IPR051681">
    <property type="entry name" value="Ser/Thr_Kinases-Pseudokinases"/>
</dbReference>
<dbReference type="EMBL" id="KN823004">
    <property type="protein sequence ID" value="KIO27747.1"/>
    <property type="molecule type" value="Genomic_DNA"/>
</dbReference>
<dbReference type="PANTHER" id="PTHR44329:SF298">
    <property type="entry name" value="MIXED LINEAGE KINASE DOMAIN-LIKE PROTEIN"/>
    <property type="match status" value="1"/>
</dbReference>
<dbReference type="InterPro" id="IPR011009">
    <property type="entry name" value="Kinase-like_dom_sf"/>
</dbReference>
<reference evidence="4 5" key="1">
    <citation type="submission" date="2014-04" db="EMBL/GenBank/DDBJ databases">
        <authorList>
            <consortium name="DOE Joint Genome Institute"/>
            <person name="Kuo A."/>
            <person name="Girlanda M."/>
            <person name="Perotto S."/>
            <person name="Kohler A."/>
            <person name="Nagy L.G."/>
            <person name="Floudas D."/>
            <person name="Copeland A."/>
            <person name="Barry K.W."/>
            <person name="Cichocki N."/>
            <person name="Veneault-Fourrey C."/>
            <person name="LaButti K."/>
            <person name="Lindquist E.A."/>
            <person name="Lipzen A."/>
            <person name="Lundell T."/>
            <person name="Morin E."/>
            <person name="Murat C."/>
            <person name="Sun H."/>
            <person name="Tunlid A."/>
            <person name="Henrissat B."/>
            <person name="Grigoriev I.V."/>
            <person name="Hibbett D.S."/>
            <person name="Martin F."/>
            <person name="Nordberg H.P."/>
            <person name="Cantor M.N."/>
            <person name="Hua S.X."/>
        </authorList>
    </citation>
    <scope>NUCLEOTIDE SEQUENCE [LARGE SCALE GENOMIC DNA]</scope>
    <source>
        <strain evidence="4 5">MUT 4182</strain>
    </source>
</reference>
<dbReference type="CDD" id="cd00180">
    <property type="entry name" value="PKc"/>
    <property type="match status" value="1"/>
</dbReference>
<name>A0A0C3M204_9AGAM</name>
<dbReference type="GO" id="GO:0005524">
    <property type="term" value="F:ATP binding"/>
    <property type="evidence" value="ECO:0007669"/>
    <property type="project" value="UniProtKB-KW"/>
</dbReference>
<dbReference type="SMART" id="SM00220">
    <property type="entry name" value="S_TKc"/>
    <property type="match status" value="1"/>
</dbReference>
<dbReference type="InterPro" id="IPR000719">
    <property type="entry name" value="Prot_kinase_dom"/>
</dbReference>
<dbReference type="HOGENOM" id="CLU_000288_7_18_1"/>